<protein>
    <submittedName>
        <fullName evidence="1">Uncharacterized protein</fullName>
    </submittedName>
</protein>
<evidence type="ECO:0000313" key="1">
    <source>
        <dbReference type="EMBL" id="WBA07773.1"/>
    </source>
</evidence>
<organism evidence="1 2">
    <name type="scientific">Salinivibrio kushneri</name>
    <dbReference type="NCBI Taxonomy" id="1908198"/>
    <lineage>
        <taxon>Bacteria</taxon>
        <taxon>Pseudomonadati</taxon>
        <taxon>Pseudomonadota</taxon>
        <taxon>Gammaproteobacteria</taxon>
        <taxon>Vibrionales</taxon>
        <taxon>Vibrionaceae</taxon>
        <taxon>Salinivibrio</taxon>
    </lineage>
</organism>
<evidence type="ECO:0000313" key="2">
    <source>
        <dbReference type="Proteomes" id="UP001164748"/>
    </source>
</evidence>
<dbReference type="AlphaFoldDB" id="A0AA47LPV7"/>
<reference evidence="1" key="1">
    <citation type="submission" date="2022-09" db="EMBL/GenBank/DDBJ databases">
        <authorList>
            <person name="Li Z.-J."/>
        </authorList>
    </citation>
    <scope>NUCLEOTIDE SEQUENCE</scope>
    <source>
        <strain evidence="1">TGB11</strain>
    </source>
</reference>
<sequence length="257" mass="29555">MKYKKNMKAVDVGIVDNQEYKFTWRQHFLPYSSMKRFCDENGKLNVINKLKVQVNFRKLDRYESGAVAARAWTQKTEKQIFNSIETSYFELSKSICSGQDCLTKKDHQTLTNYISLWAARFNYRVNDQKKHLLNGISEPQLTQHQVQNLEQRGQTVSGVIQSYELNSSLAQTEYDANRLKLGNVKWRIYRLVALDCILPDTVSNTLALPIAPNIVALPVGSSLDVMSKESISSLNLQLIDGSEEYYYAKDISRLIYC</sequence>
<dbReference type="EMBL" id="CP114588">
    <property type="protein sequence ID" value="WBA07773.1"/>
    <property type="molecule type" value="Genomic_DNA"/>
</dbReference>
<name>A0AA47LPV7_9GAMM</name>
<gene>
    <name evidence="1" type="ORF">N8M53_07835</name>
</gene>
<dbReference type="Proteomes" id="UP001164748">
    <property type="component" value="Chromosome"/>
</dbReference>
<dbReference type="RefSeq" id="WP_269578374.1">
    <property type="nucleotide sequence ID" value="NZ_CP114588.1"/>
</dbReference>
<proteinExistence type="predicted"/>
<accession>A0AA47LPV7</accession>